<feature type="compositionally biased region" description="Low complexity" evidence="1">
    <location>
        <begin position="260"/>
        <end position="271"/>
    </location>
</feature>
<dbReference type="KEGG" id="tva:4743871"/>
<feature type="compositionally biased region" description="Basic and acidic residues" evidence="1">
    <location>
        <begin position="198"/>
        <end position="230"/>
    </location>
</feature>
<dbReference type="VEuPathDB" id="TrichDB:TVAGG3_0786630"/>
<protein>
    <submittedName>
        <fullName evidence="2">Uncharacterized protein</fullName>
    </submittedName>
</protein>
<evidence type="ECO:0000313" key="3">
    <source>
        <dbReference type="Proteomes" id="UP000001542"/>
    </source>
</evidence>
<evidence type="ECO:0000313" key="2">
    <source>
        <dbReference type="EMBL" id="EAX86228.1"/>
    </source>
</evidence>
<dbReference type="Proteomes" id="UP000001542">
    <property type="component" value="Unassembled WGS sequence"/>
</dbReference>
<feature type="compositionally biased region" description="Polar residues" evidence="1">
    <location>
        <begin position="135"/>
        <end position="151"/>
    </location>
</feature>
<name>A2G9D9_TRIV3</name>
<reference evidence="2" key="1">
    <citation type="submission" date="2006-10" db="EMBL/GenBank/DDBJ databases">
        <authorList>
            <person name="Amadeo P."/>
            <person name="Zhao Q."/>
            <person name="Wortman J."/>
            <person name="Fraser-Liggett C."/>
            <person name="Carlton J."/>
        </authorList>
    </citation>
    <scope>NUCLEOTIDE SEQUENCE</scope>
    <source>
        <strain evidence="2">G3</strain>
    </source>
</reference>
<feature type="compositionally biased region" description="Polar residues" evidence="1">
    <location>
        <begin position="232"/>
        <end position="243"/>
    </location>
</feature>
<reference evidence="2" key="2">
    <citation type="journal article" date="2007" name="Science">
        <title>Draft genome sequence of the sexually transmitted pathogen Trichomonas vaginalis.</title>
        <authorList>
            <person name="Carlton J.M."/>
            <person name="Hirt R.P."/>
            <person name="Silva J.C."/>
            <person name="Delcher A.L."/>
            <person name="Schatz M."/>
            <person name="Zhao Q."/>
            <person name="Wortman J.R."/>
            <person name="Bidwell S.L."/>
            <person name="Alsmark U.C.M."/>
            <person name="Besteiro S."/>
            <person name="Sicheritz-Ponten T."/>
            <person name="Noel C.J."/>
            <person name="Dacks J.B."/>
            <person name="Foster P.G."/>
            <person name="Simillion C."/>
            <person name="Van de Peer Y."/>
            <person name="Miranda-Saavedra D."/>
            <person name="Barton G.J."/>
            <person name="Westrop G.D."/>
            <person name="Mueller S."/>
            <person name="Dessi D."/>
            <person name="Fiori P.L."/>
            <person name="Ren Q."/>
            <person name="Paulsen I."/>
            <person name="Zhang H."/>
            <person name="Bastida-Corcuera F.D."/>
            <person name="Simoes-Barbosa A."/>
            <person name="Brown M.T."/>
            <person name="Hayes R.D."/>
            <person name="Mukherjee M."/>
            <person name="Okumura C.Y."/>
            <person name="Schneider R."/>
            <person name="Smith A.J."/>
            <person name="Vanacova S."/>
            <person name="Villalvazo M."/>
            <person name="Haas B.J."/>
            <person name="Pertea M."/>
            <person name="Feldblyum T.V."/>
            <person name="Utterback T.R."/>
            <person name="Shu C.L."/>
            <person name="Osoegawa K."/>
            <person name="de Jong P.J."/>
            <person name="Hrdy I."/>
            <person name="Horvathova L."/>
            <person name="Zubacova Z."/>
            <person name="Dolezal P."/>
            <person name="Malik S.B."/>
            <person name="Logsdon J.M. Jr."/>
            <person name="Henze K."/>
            <person name="Gupta A."/>
            <person name="Wang C.C."/>
            <person name="Dunne R.L."/>
            <person name="Upcroft J.A."/>
            <person name="Upcroft P."/>
            <person name="White O."/>
            <person name="Salzberg S.L."/>
            <person name="Tang P."/>
            <person name="Chiu C.-H."/>
            <person name="Lee Y.-S."/>
            <person name="Embley T.M."/>
            <person name="Coombs G.H."/>
            <person name="Mottram J.C."/>
            <person name="Tachezy J."/>
            <person name="Fraser-Liggett C.M."/>
            <person name="Johnson P.J."/>
        </authorList>
    </citation>
    <scope>NUCLEOTIDE SEQUENCE [LARGE SCALE GENOMIC DNA]</scope>
    <source>
        <strain evidence="2">G3</strain>
    </source>
</reference>
<gene>
    <name evidence="2" type="ORF">TVAG_509770</name>
</gene>
<feature type="compositionally biased region" description="Basic and acidic residues" evidence="1">
    <location>
        <begin position="10"/>
        <end position="29"/>
    </location>
</feature>
<dbReference type="AlphaFoldDB" id="A2G9D9"/>
<feature type="region of interest" description="Disordered" evidence="1">
    <location>
        <begin position="1"/>
        <end position="49"/>
    </location>
</feature>
<feature type="compositionally biased region" description="Polar residues" evidence="1">
    <location>
        <begin position="108"/>
        <end position="120"/>
    </location>
</feature>
<dbReference type="InParanoid" id="A2G9D9"/>
<proteinExistence type="predicted"/>
<organism evidence="2 3">
    <name type="scientific">Trichomonas vaginalis (strain ATCC PRA-98 / G3)</name>
    <dbReference type="NCBI Taxonomy" id="412133"/>
    <lineage>
        <taxon>Eukaryota</taxon>
        <taxon>Metamonada</taxon>
        <taxon>Parabasalia</taxon>
        <taxon>Trichomonadida</taxon>
        <taxon>Trichomonadidae</taxon>
        <taxon>Trichomonas</taxon>
    </lineage>
</organism>
<evidence type="ECO:0000256" key="1">
    <source>
        <dbReference type="SAM" id="MobiDB-lite"/>
    </source>
</evidence>
<dbReference type="EMBL" id="DS114702">
    <property type="protein sequence ID" value="EAX86228.1"/>
    <property type="molecule type" value="Genomic_DNA"/>
</dbReference>
<feature type="compositionally biased region" description="Low complexity" evidence="1">
    <location>
        <begin position="287"/>
        <end position="301"/>
    </location>
</feature>
<sequence length="467" mass="52311">MQSKGSNRIPDGKNHKNSKKGDEKPEVLSKKQSNGSTSRHKLSVNRILESQQQMRALEASNGKLHVSNTGVIEINQMIADNDNNSAANSNFQTSPSNAKHFGTSKYLETTSEDSQNSSDFTLPEAKHQKPKAEQNIVNYNQSKENDSSNSPETPPKKAKASLPKPPPEIQKRANQRSRQLKYASSISAESITNSNDNDSAKPEKENWNHEPAESIRQKVERESKASEKPKSNIKNSNQENSKIPNKVITKPKVRKHRLSRNNNSSTNSSNNVLASPNNKKENKNTFISASSSNQSIPSLNSEDAPLREPTKPLRTRSRRSPVKKKPTQKDLNDDEKPIPIDDDSDDEKEKSAQKRNLYFFSEASDEHKQQKLKSNRPAPLVTSFPSRNKKTREINAALTERNEQLPPDRFVLTNVDALTKNGPGKDYIPPDWNISCVKIPAPNDATYIHKKQSTYSMSSIMNGVKRT</sequence>
<accession>A2G9D9</accession>
<dbReference type="VEuPathDB" id="TrichDB:TVAG_509770"/>
<feature type="compositionally biased region" description="Basic residues" evidence="1">
    <location>
        <begin position="313"/>
        <end position="326"/>
    </location>
</feature>
<feature type="compositionally biased region" description="Basic and acidic residues" evidence="1">
    <location>
        <begin position="327"/>
        <end position="339"/>
    </location>
</feature>
<feature type="compositionally biased region" description="Polar residues" evidence="1">
    <location>
        <begin position="182"/>
        <end position="197"/>
    </location>
</feature>
<dbReference type="RefSeq" id="XP_001299158.1">
    <property type="nucleotide sequence ID" value="XM_001299157.1"/>
</dbReference>
<feature type="region of interest" description="Disordered" evidence="1">
    <location>
        <begin position="108"/>
        <end position="384"/>
    </location>
</feature>
<keyword evidence="3" id="KW-1185">Reference proteome</keyword>
<feature type="compositionally biased region" description="Basic residues" evidence="1">
    <location>
        <begin position="249"/>
        <end position="259"/>
    </location>
</feature>